<keyword evidence="2" id="KW-1185">Reference proteome</keyword>
<reference evidence="1 2" key="1">
    <citation type="submission" date="2018-06" db="EMBL/GenBank/DDBJ databases">
        <title>Genomic Encyclopedia of Type Strains, Phase IV (KMG-IV): sequencing the most valuable type-strain genomes for metagenomic binning, comparative biology and taxonomic classification.</title>
        <authorList>
            <person name="Goeker M."/>
        </authorList>
    </citation>
    <scope>NUCLEOTIDE SEQUENCE [LARGE SCALE GENOMIC DNA]</scope>
    <source>
        <strain evidence="1 2">DSM 22112</strain>
    </source>
</reference>
<comment type="caution">
    <text evidence="1">The sequence shown here is derived from an EMBL/GenBank/DDBJ whole genome shotgun (WGS) entry which is preliminary data.</text>
</comment>
<proteinExistence type="predicted"/>
<dbReference type="RefSeq" id="WP_278278709.1">
    <property type="nucleotide sequence ID" value="NZ_QNRX01000034.1"/>
</dbReference>
<evidence type="ECO:0000313" key="2">
    <source>
        <dbReference type="Proteomes" id="UP000253490"/>
    </source>
</evidence>
<evidence type="ECO:0000313" key="1">
    <source>
        <dbReference type="EMBL" id="RBP57060.1"/>
    </source>
</evidence>
<name>A0A366HXE2_9FIRM</name>
<organism evidence="1 2">
    <name type="scientific">Alkalibaculum bacchi</name>
    <dbReference type="NCBI Taxonomy" id="645887"/>
    <lineage>
        <taxon>Bacteria</taxon>
        <taxon>Bacillati</taxon>
        <taxon>Bacillota</taxon>
        <taxon>Clostridia</taxon>
        <taxon>Eubacteriales</taxon>
        <taxon>Eubacteriaceae</taxon>
        <taxon>Alkalibaculum</taxon>
    </lineage>
</organism>
<dbReference type="AlphaFoldDB" id="A0A366HXE2"/>
<protein>
    <submittedName>
        <fullName evidence="1">Uncharacterized protein</fullName>
    </submittedName>
</protein>
<dbReference type="Proteomes" id="UP000253490">
    <property type="component" value="Unassembled WGS sequence"/>
</dbReference>
<accession>A0A366HXE2</accession>
<dbReference type="EMBL" id="QNRX01000034">
    <property type="protein sequence ID" value="RBP57060.1"/>
    <property type="molecule type" value="Genomic_DNA"/>
</dbReference>
<sequence length="43" mass="4630">MGSCEILCVIGGSTINKCLMLEILKLDISMVMVLEPVIIVIHG</sequence>
<gene>
    <name evidence="1" type="ORF">DES36_13410</name>
</gene>